<dbReference type="InterPro" id="IPR012944">
    <property type="entry name" value="SusD_RagB_dom"/>
</dbReference>
<evidence type="ECO:0000256" key="3">
    <source>
        <dbReference type="ARBA" id="ARBA00022729"/>
    </source>
</evidence>
<evidence type="ECO:0000259" key="6">
    <source>
        <dbReference type="Pfam" id="PF07980"/>
    </source>
</evidence>
<dbReference type="CDD" id="cd08977">
    <property type="entry name" value="SusD"/>
    <property type="match status" value="1"/>
</dbReference>
<dbReference type="PROSITE" id="PS51257">
    <property type="entry name" value="PROKAR_LIPOPROTEIN"/>
    <property type="match status" value="1"/>
</dbReference>
<sequence>MKAKNIVQIIIAAVCTLAFSCKKSFLDLSPISNANANNFYKTKADFENAIHAAYATLYVIYDPEEAVSYGEIRSDNATLYAVAGTQADKWAIRDHTETPSNTMVYQYWRDYYKALFNINNVLEKIDVAGLDEAYTNSVKAEMLFLRGLYYYNMVQLWGEVPIVTKVVSAEESYKILRSPVADVYAQIVSDLKFAVDHLPQADAVPAPGRASKGAAETVLGKVYLSMGDKTNAAAVLMDVYNSQQYELLPDYSSLWGPTVKNTKESIFEIQFIGGSASTPYSPYWTAFAPVTNGVITAYGGGINQVTDDLYNEYETGDPRRDASIDTGYTNASGDFVAIKFPKKWEDRGAPTSGTQELSRNNFMVLRYADVLLLLTEATGDPQYMNQVRARAGLALYGTAGYPSATYPTLDAALEHERRVELALEFHRYFDLMRTGRAVAVLTAKGKLVTQDRLLFPIPQYVITQNPAITQNEGY</sequence>
<evidence type="ECO:0000256" key="5">
    <source>
        <dbReference type="ARBA" id="ARBA00023237"/>
    </source>
</evidence>
<proteinExistence type="inferred from homology"/>
<dbReference type="Pfam" id="PF14322">
    <property type="entry name" value="SusD-like_3"/>
    <property type="match status" value="1"/>
</dbReference>
<feature type="domain" description="SusD-like N-terminal" evidence="7">
    <location>
        <begin position="25"/>
        <end position="224"/>
    </location>
</feature>
<comment type="similarity">
    <text evidence="2">Belongs to the SusD family.</text>
</comment>
<dbReference type="OrthoDB" id="993981at2"/>
<evidence type="ECO:0000259" key="7">
    <source>
        <dbReference type="Pfam" id="PF14322"/>
    </source>
</evidence>
<name>A0A4U3KYQ4_9BACT</name>
<accession>A0A4U3KYQ4</accession>
<feature type="domain" description="RagB/SusD" evidence="6">
    <location>
        <begin position="340"/>
        <end position="474"/>
    </location>
</feature>
<dbReference type="Pfam" id="PF07980">
    <property type="entry name" value="SusD_RagB"/>
    <property type="match status" value="1"/>
</dbReference>
<dbReference type="AlphaFoldDB" id="A0A4U3KYQ4"/>
<dbReference type="Gene3D" id="1.25.40.390">
    <property type="match status" value="1"/>
</dbReference>
<comment type="subcellular location">
    <subcellularLocation>
        <location evidence="1">Cell outer membrane</location>
    </subcellularLocation>
</comment>
<protein>
    <submittedName>
        <fullName evidence="8">RagB/SusD family nutrient uptake outer membrane protein</fullName>
    </submittedName>
</protein>
<keyword evidence="3" id="KW-0732">Signal</keyword>
<organism evidence="8 9">
    <name type="scientific">Ilyomonas limi</name>
    <dbReference type="NCBI Taxonomy" id="2575867"/>
    <lineage>
        <taxon>Bacteria</taxon>
        <taxon>Pseudomonadati</taxon>
        <taxon>Bacteroidota</taxon>
        <taxon>Chitinophagia</taxon>
        <taxon>Chitinophagales</taxon>
        <taxon>Chitinophagaceae</taxon>
        <taxon>Ilyomonas</taxon>
    </lineage>
</organism>
<evidence type="ECO:0000256" key="4">
    <source>
        <dbReference type="ARBA" id="ARBA00023136"/>
    </source>
</evidence>
<evidence type="ECO:0000256" key="1">
    <source>
        <dbReference type="ARBA" id="ARBA00004442"/>
    </source>
</evidence>
<dbReference type="GO" id="GO:0009279">
    <property type="term" value="C:cell outer membrane"/>
    <property type="evidence" value="ECO:0007669"/>
    <property type="project" value="UniProtKB-SubCell"/>
</dbReference>
<keyword evidence="5" id="KW-0998">Cell outer membrane</keyword>
<keyword evidence="9" id="KW-1185">Reference proteome</keyword>
<dbReference type="Proteomes" id="UP000305848">
    <property type="component" value="Unassembled WGS sequence"/>
</dbReference>
<comment type="caution">
    <text evidence="8">The sequence shown here is derived from an EMBL/GenBank/DDBJ whole genome shotgun (WGS) entry which is preliminary data.</text>
</comment>
<dbReference type="RefSeq" id="WP_137262836.1">
    <property type="nucleotide sequence ID" value="NZ_SZQL01000013.1"/>
</dbReference>
<dbReference type="SUPFAM" id="SSF48452">
    <property type="entry name" value="TPR-like"/>
    <property type="match status" value="1"/>
</dbReference>
<keyword evidence="4" id="KW-0472">Membrane</keyword>
<evidence type="ECO:0000313" key="9">
    <source>
        <dbReference type="Proteomes" id="UP000305848"/>
    </source>
</evidence>
<dbReference type="InterPro" id="IPR033985">
    <property type="entry name" value="SusD-like_N"/>
</dbReference>
<dbReference type="InterPro" id="IPR011990">
    <property type="entry name" value="TPR-like_helical_dom_sf"/>
</dbReference>
<gene>
    <name evidence="8" type="ORF">FC093_16110</name>
</gene>
<evidence type="ECO:0000313" key="8">
    <source>
        <dbReference type="EMBL" id="TKK67019.1"/>
    </source>
</evidence>
<evidence type="ECO:0000256" key="2">
    <source>
        <dbReference type="ARBA" id="ARBA00006275"/>
    </source>
</evidence>
<dbReference type="EMBL" id="SZQL01000013">
    <property type="protein sequence ID" value="TKK67019.1"/>
    <property type="molecule type" value="Genomic_DNA"/>
</dbReference>
<reference evidence="8 9" key="1">
    <citation type="submission" date="2019-05" db="EMBL/GenBank/DDBJ databases">
        <title>Panacibacter sp. strain 17mud1-8 Genome sequencing and assembly.</title>
        <authorList>
            <person name="Chhetri G."/>
        </authorList>
    </citation>
    <scope>NUCLEOTIDE SEQUENCE [LARGE SCALE GENOMIC DNA]</scope>
    <source>
        <strain evidence="8 9">17mud1-8</strain>
    </source>
</reference>